<dbReference type="WBParaSite" id="L893_g1659.t1">
    <property type="protein sequence ID" value="L893_g1659.t1"/>
    <property type="gene ID" value="L893_g1659"/>
</dbReference>
<sequence length="309" mass="33669">MSLIQFGDNLGAKFASPLRCHSHSTPTTAMMLLPVLLCFALSVEAIWPFSSSSSTSSNGALPGTQRIPQSFSGFIGNVPSVNHFDIEALTKNAAIRTNQETALLSQMARRAVAPNNEAAEILSTNVEVLMPRSAGGAGVPLPSRSDIEGDDLRALLQANAITEQTRNLQFAKLSNPLLLGGVGNDAGLLQLQRDFLLRQQLGNQMLPNSGSRFPFSDPRPLNSSPFFSTRKLNPIIPQGKAFVHDLESDNDYDSIRRPLQQPRPVRTRSDAFSDSFDFDSDFGRHHENRGIVDGISDGFGTRVPRNKLL</sequence>
<protein>
    <submittedName>
        <fullName evidence="2">Short neuropeptide F</fullName>
    </submittedName>
</protein>
<proteinExistence type="predicted"/>
<dbReference type="AlphaFoldDB" id="A0A1I7YI65"/>
<evidence type="ECO:0000313" key="1">
    <source>
        <dbReference type="Proteomes" id="UP000095287"/>
    </source>
</evidence>
<organism evidence="1 2">
    <name type="scientific">Steinernema glaseri</name>
    <dbReference type="NCBI Taxonomy" id="37863"/>
    <lineage>
        <taxon>Eukaryota</taxon>
        <taxon>Metazoa</taxon>
        <taxon>Ecdysozoa</taxon>
        <taxon>Nematoda</taxon>
        <taxon>Chromadorea</taxon>
        <taxon>Rhabditida</taxon>
        <taxon>Tylenchina</taxon>
        <taxon>Panagrolaimomorpha</taxon>
        <taxon>Strongyloidoidea</taxon>
        <taxon>Steinernematidae</taxon>
        <taxon>Steinernema</taxon>
    </lineage>
</organism>
<evidence type="ECO:0000313" key="2">
    <source>
        <dbReference type="WBParaSite" id="L893_g1659.t1"/>
    </source>
</evidence>
<name>A0A1I7YI65_9BILA</name>
<keyword evidence="1" id="KW-1185">Reference proteome</keyword>
<dbReference type="Proteomes" id="UP000095287">
    <property type="component" value="Unplaced"/>
</dbReference>
<reference evidence="2" key="1">
    <citation type="submission" date="2016-11" db="UniProtKB">
        <authorList>
            <consortium name="WormBaseParasite"/>
        </authorList>
    </citation>
    <scope>IDENTIFICATION</scope>
</reference>
<accession>A0A1I7YI65</accession>